<evidence type="ECO:0000256" key="4">
    <source>
        <dbReference type="ARBA" id="ARBA00008773"/>
    </source>
</evidence>
<dbReference type="InterPro" id="IPR050732">
    <property type="entry name" value="Beta-glucan_modifiers"/>
</dbReference>
<feature type="region of interest" description="Disordered" evidence="21">
    <location>
        <begin position="153"/>
        <end position="206"/>
    </location>
</feature>
<comment type="catalytic activity">
    <reaction evidence="1">
        <text>Hydrolysis of (1-&gt;3)-beta-D-glucosidic linkages in (1-&gt;3)-beta-D-glucans.</text>
        <dbReference type="EC" id="3.2.1.39"/>
    </reaction>
</comment>
<feature type="region of interest" description="Disordered" evidence="21">
    <location>
        <begin position="225"/>
        <end position="324"/>
    </location>
</feature>
<feature type="compositionally biased region" description="Basic and acidic residues" evidence="21">
    <location>
        <begin position="171"/>
        <end position="182"/>
    </location>
</feature>
<dbReference type="GO" id="GO:0009277">
    <property type="term" value="C:fungal-type cell wall"/>
    <property type="evidence" value="ECO:0007669"/>
    <property type="project" value="TreeGrafter"/>
</dbReference>
<feature type="compositionally biased region" description="Low complexity" evidence="21">
    <location>
        <begin position="240"/>
        <end position="254"/>
    </location>
</feature>
<dbReference type="AlphaFoldDB" id="A0A420Y2A8"/>
<name>A0A420Y2A8_9PEZI</name>
<dbReference type="GO" id="GO:0009986">
    <property type="term" value="C:cell surface"/>
    <property type="evidence" value="ECO:0007669"/>
    <property type="project" value="TreeGrafter"/>
</dbReference>
<dbReference type="InterPro" id="IPR000490">
    <property type="entry name" value="Glyco_hydro_17"/>
</dbReference>
<dbReference type="EC" id="3.2.1.39" evidence="5"/>
<evidence type="ECO:0000256" key="7">
    <source>
        <dbReference type="ARBA" id="ARBA00022512"/>
    </source>
</evidence>
<keyword evidence="8" id="KW-0964">Secreted</keyword>
<dbReference type="GO" id="GO:0042973">
    <property type="term" value="F:glucan endo-1,3-beta-D-glucosidase activity"/>
    <property type="evidence" value="ECO:0007669"/>
    <property type="project" value="UniProtKB-EC"/>
</dbReference>
<dbReference type="PANTHER" id="PTHR16631">
    <property type="entry name" value="GLUCAN 1,3-BETA-GLUCOSIDASE"/>
    <property type="match status" value="1"/>
</dbReference>
<feature type="region of interest" description="Disordered" evidence="21">
    <location>
        <begin position="417"/>
        <end position="436"/>
    </location>
</feature>
<keyword evidence="22" id="KW-0812">Transmembrane</keyword>
<dbReference type="EMBL" id="QVQW01000063">
    <property type="protein sequence ID" value="RKU42002.1"/>
    <property type="molecule type" value="Genomic_DNA"/>
</dbReference>
<dbReference type="GO" id="GO:0000272">
    <property type="term" value="P:polysaccharide catabolic process"/>
    <property type="evidence" value="ECO:0007669"/>
    <property type="project" value="UniProtKB-KW"/>
</dbReference>
<feature type="transmembrane region" description="Helical" evidence="22">
    <location>
        <begin position="20"/>
        <end position="42"/>
    </location>
</feature>
<feature type="region of interest" description="Disordered" evidence="21">
    <location>
        <begin position="56"/>
        <end position="141"/>
    </location>
</feature>
<dbReference type="STRING" id="177199.A0A420Y2A8"/>
<evidence type="ECO:0000256" key="16">
    <source>
        <dbReference type="ARBA" id="ARBA00023326"/>
    </source>
</evidence>
<dbReference type="FunFam" id="3.20.20.80:FF:000151">
    <property type="entry name" value="Glucan endo-1,3-beta-glucosidase btgC"/>
    <property type="match status" value="1"/>
</dbReference>
<keyword evidence="16" id="KW-0624">Polysaccharide degradation</keyword>
<evidence type="ECO:0000256" key="22">
    <source>
        <dbReference type="SAM" id="Phobius"/>
    </source>
</evidence>
<dbReference type="Gene3D" id="3.20.20.80">
    <property type="entry name" value="Glycosidases"/>
    <property type="match status" value="1"/>
</dbReference>
<evidence type="ECO:0000256" key="12">
    <source>
        <dbReference type="ARBA" id="ARBA00023136"/>
    </source>
</evidence>
<evidence type="ECO:0000256" key="17">
    <source>
        <dbReference type="ARBA" id="ARBA00037649"/>
    </source>
</evidence>
<evidence type="ECO:0000256" key="15">
    <source>
        <dbReference type="ARBA" id="ARBA00023316"/>
    </source>
</evidence>
<dbReference type="GO" id="GO:0071555">
    <property type="term" value="P:cell wall organization"/>
    <property type="evidence" value="ECO:0007669"/>
    <property type="project" value="UniProtKB-KW"/>
</dbReference>
<gene>
    <name evidence="23" type="ORF">DL546_003802</name>
</gene>
<accession>A0A420Y2A8</accession>
<evidence type="ECO:0000256" key="13">
    <source>
        <dbReference type="ARBA" id="ARBA00023180"/>
    </source>
</evidence>
<sequence length="809" mass="88870">MCTLLNLHLWTNRTSNTTLSSAWFFQGILPSLLTGFPAALGLPPALLFDMSRPDYPYNTEQERQPLGQSYTSPQHQPQYRDQYQYDPPSYDGPEAQHQTNSEHPRYDTSPSRRTDRGPVAVGAHPDSAFGRPRRSHDDRFPEDQQAPYLIADPASNSYRHPDDAPQPPPHRATDARSLRSDHSYPPQVERQRTQQSAITPGADNFGPAAAGGMAGIAYTVAEHNARESGSDSMRAPDYPQQAYQQQGQWENQGQSYGQRGDPYGRPAPVEVDSQSSLQALGAGAEAPARATPGTRSPTRSPAHSFGNDVYTDDPYQGYLRPQQDPRLGVVNPLELEDDGDDGLFYGKKGARTSMLSLGNSSRGQSSTNLGVAGGAAATGGVLGAVGGVLGRNAVTGRSGGGSSTRYDPVYNARPDAGAEGSTYDLGHGDKSEWRSKKKSDPRRWRFWIIMAVCAVILAAVVCGILFGYVFKNRTDADSSKTVDPDSHSADLDINSDEIKKLLNNTNLHKVFPGVDYTPLNTQYPDCLHNPPSQNNITRDVAVLSQLTNTIRLYGTDCNQTQMTLHALDKLQMSDDIKLWLGVWQDNNATTNARQLSQMWDILKEYGDKPFKGLIVANEILFREQMTVSELGDLLSEVRTNLTAMSLNLPVATSDLGDKWTAELAAQSDYVMANIHPFFGGINAKDAASWTYSFWENNNGAYFKSDASKNIISETGWPSQGGTDCGSDTVTDCPDASVAGIDQLNQFMEDWVCQALSNGTNYFWFEAFDEPWKISFNTKSQNWEDHWGLMDVNRNLKTGVKIPDCGGKTI</sequence>
<dbReference type="Proteomes" id="UP000275385">
    <property type="component" value="Unassembled WGS sequence"/>
</dbReference>
<protein>
    <recommendedName>
        <fullName evidence="5">glucan endo-1,3-beta-D-glucosidase</fullName>
        <ecNumber evidence="5">3.2.1.39</ecNumber>
    </recommendedName>
    <alternativeName>
        <fullName evidence="19">Endo-1,3-beta-glucanase btgC</fullName>
    </alternativeName>
    <alternativeName>
        <fullName evidence="18">Laminarinase btgC</fullName>
    </alternativeName>
</protein>
<dbReference type="GO" id="GO:0005576">
    <property type="term" value="C:extracellular region"/>
    <property type="evidence" value="ECO:0007669"/>
    <property type="project" value="TreeGrafter"/>
</dbReference>
<evidence type="ECO:0000256" key="18">
    <source>
        <dbReference type="ARBA" id="ARBA00042373"/>
    </source>
</evidence>
<keyword evidence="9" id="KW-0732">Signal</keyword>
<comment type="similarity">
    <text evidence="4 20">Belongs to the glycosyl hydrolase 17 family.</text>
</comment>
<keyword evidence="12 22" id="KW-0472">Membrane</keyword>
<evidence type="ECO:0000256" key="9">
    <source>
        <dbReference type="ARBA" id="ARBA00022729"/>
    </source>
</evidence>
<feature type="transmembrane region" description="Helical" evidence="22">
    <location>
        <begin position="444"/>
        <end position="470"/>
    </location>
</feature>
<dbReference type="GO" id="GO:0005886">
    <property type="term" value="C:plasma membrane"/>
    <property type="evidence" value="ECO:0007669"/>
    <property type="project" value="UniProtKB-SubCell"/>
</dbReference>
<keyword evidence="6" id="KW-1003">Cell membrane</keyword>
<dbReference type="InterPro" id="IPR017853">
    <property type="entry name" value="GH"/>
</dbReference>
<dbReference type="OrthoDB" id="68336at2759"/>
<feature type="compositionally biased region" description="Low complexity" evidence="21">
    <location>
        <begin position="279"/>
        <end position="295"/>
    </location>
</feature>
<keyword evidence="24" id="KW-1185">Reference proteome</keyword>
<evidence type="ECO:0000256" key="2">
    <source>
        <dbReference type="ARBA" id="ARBA00004191"/>
    </source>
</evidence>
<comment type="function">
    <text evidence="17">Glucanases play a role in cell expansion during growth, in cell-cell fusion during mating, and in spore release during sporulation. This enzyme may be involved in beta-glucan degradation. Active on laminarin and lichenan.</text>
</comment>
<evidence type="ECO:0000256" key="20">
    <source>
        <dbReference type="RuleBase" id="RU004335"/>
    </source>
</evidence>
<keyword evidence="14" id="KW-0119">Carbohydrate metabolism</keyword>
<feature type="compositionally biased region" description="Low complexity" evidence="21">
    <location>
        <begin position="73"/>
        <end position="93"/>
    </location>
</feature>
<keyword evidence="13" id="KW-0325">Glycoprotein</keyword>
<keyword evidence="7" id="KW-0134">Cell wall</keyword>
<evidence type="ECO:0000256" key="1">
    <source>
        <dbReference type="ARBA" id="ARBA00000382"/>
    </source>
</evidence>
<keyword evidence="15" id="KW-0961">Cell wall biogenesis/degradation</keyword>
<evidence type="ECO:0000256" key="19">
    <source>
        <dbReference type="ARBA" id="ARBA00043078"/>
    </source>
</evidence>
<evidence type="ECO:0000256" key="3">
    <source>
        <dbReference type="ARBA" id="ARBA00004401"/>
    </source>
</evidence>
<evidence type="ECO:0000256" key="8">
    <source>
        <dbReference type="ARBA" id="ARBA00022525"/>
    </source>
</evidence>
<dbReference type="Pfam" id="PF00332">
    <property type="entry name" value="Glyco_hydro_17"/>
    <property type="match status" value="1"/>
</dbReference>
<evidence type="ECO:0000256" key="6">
    <source>
        <dbReference type="ARBA" id="ARBA00022475"/>
    </source>
</evidence>
<feature type="compositionally biased region" description="Basic and acidic residues" evidence="21">
    <location>
        <begin position="100"/>
        <end position="116"/>
    </location>
</feature>
<keyword evidence="11" id="KW-0735">Signal-anchor</keyword>
<organism evidence="23 24">
    <name type="scientific">Coniochaeta pulveracea</name>
    <dbReference type="NCBI Taxonomy" id="177199"/>
    <lineage>
        <taxon>Eukaryota</taxon>
        <taxon>Fungi</taxon>
        <taxon>Dikarya</taxon>
        <taxon>Ascomycota</taxon>
        <taxon>Pezizomycotina</taxon>
        <taxon>Sordariomycetes</taxon>
        <taxon>Sordariomycetidae</taxon>
        <taxon>Coniochaetales</taxon>
        <taxon>Coniochaetaceae</taxon>
        <taxon>Coniochaeta</taxon>
    </lineage>
</organism>
<keyword evidence="22" id="KW-1133">Transmembrane helix</keyword>
<evidence type="ECO:0000256" key="11">
    <source>
        <dbReference type="ARBA" id="ARBA00022968"/>
    </source>
</evidence>
<evidence type="ECO:0000256" key="5">
    <source>
        <dbReference type="ARBA" id="ARBA00012780"/>
    </source>
</evidence>
<dbReference type="PANTHER" id="PTHR16631:SF17">
    <property type="entry name" value="GLUCAN ENDO-1,3-BETA-GLUCOSIDASE BTGC"/>
    <property type="match status" value="1"/>
</dbReference>
<keyword evidence="10" id="KW-0378">Hydrolase</keyword>
<evidence type="ECO:0000313" key="23">
    <source>
        <dbReference type="EMBL" id="RKU42002.1"/>
    </source>
</evidence>
<evidence type="ECO:0000256" key="14">
    <source>
        <dbReference type="ARBA" id="ARBA00023277"/>
    </source>
</evidence>
<proteinExistence type="inferred from homology"/>
<evidence type="ECO:0000256" key="10">
    <source>
        <dbReference type="ARBA" id="ARBA00022801"/>
    </source>
</evidence>
<comment type="subcellular location">
    <subcellularLocation>
        <location evidence="3">Cell membrane</location>
        <topology evidence="3">Single-pass type II membrane protein</topology>
    </subcellularLocation>
    <subcellularLocation>
        <location evidence="2">Secreted</location>
        <location evidence="2">Cell wall</location>
    </subcellularLocation>
</comment>
<evidence type="ECO:0000256" key="21">
    <source>
        <dbReference type="SAM" id="MobiDB-lite"/>
    </source>
</evidence>
<dbReference type="SUPFAM" id="SSF51445">
    <property type="entry name" value="(Trans)glycosidases"/>
    <property type="match status" value="1"/>
</dbReference>
<reference evidence="23 24" key="1">
    <citation type="submission" date="2018-08" db="EMBL/GenBank/DDBJ databases">
        <title>Draft genome of the lignicolous fungus Coniochaeta pulveracea.</title>
        <authorList>
            <person name="Borstlap C.J."/>
            <person name="De Witt R.N."/>
            <person name="Botha A."/>
            <person name="Volschenk H."/>
        </authorList>
    </citation>
    <scope>NUCLEOTIDE SEQUENCE [LARGE SCALE GENOMIC DNA]</scope>
    <source>
        <strain evidence="23 24">CAB683</strain>
    </source>
</reference>
<evidence type="ECO:0000313" key="24">
    <source>
        <dbReference type="Proteomes" id="UP000275385"/>
    </source>
</evidence>
<comment type="caution">
    <text evidence="23">The sequence shown here is derived from an EMBL/GenBank/DDBJ whole genome shotgun (WGS) entry which is preliminary data.</text>
</comment>